<dbReference type="InterPro" id="IPR021829">
    <property type="entry name" value="DUF3419"/>
</dbReference>
<dbReference type="Pfam" id="PF11899">
    <property type="entry name" value="DUF3419"/>
    <property type="match status" value="1"/>
</dbReference>
<evidence type="ECO:0000313" key="1">
    <source>
        <dbReference type="EMBL" id="QHT65936.1"/>
    </source>
</evidence>
<dbReference type="AlphaFoldDB" id="A0A6C0GD79"/>
<protein>
    <submittedName>
        <fullName evidence="1">DUF3419 family protein</fullName>
    </submittedName>
</protein>
<keyword evidence="2" id="KW-1185">Reference proteome</keyword>
<dbReference type="KEGG" id="rhoz:GXP67_04255"/>
<dbReference type="SUPFAM" id="SSF53335">
    <property type="entry name" value="S-adenosyl-L-methionine-dependent methyltransferases"/>
    <property type="match status" value="1"/>
</dbReference>
<accession>A0A6C0GD79</accession>
<organism evidence="1 2">
    <name type="scientific">Rhodocytophaga rosea</name>
    <dbReference type="NCBI Taxonomy" id="2704465"/>
    <lineage>
        <taxon>Bacteria</taxon>
        <taxon>Pseudomonadati</taxon>
        <taxon>Bacteroidota</taxon>
        <taxon>Cytophagia</taxon>
        <taxon>Cytophagales</taxon>
        <taxon>Rhodocytophagaceae</taxon>
        <taxon>Rhodocytophaga</taxon>
    </lineage>
</organism>
<dbReference type="EMBL" id="CP048222">
    <property type="protein sequence ID" value="QHT65936.1"/>
    <property type="molecule type" value="Genomic_DNA"/>
</dbReference>
<dbReference type="InterPro" id="IPR029063">
    <property type="entry name" value="SAM-dependent_MTases_sf"/>
</dbReference>
<proteinExistence type="predicted"/>
<reference evidence="1 2" key="1">
    <citation type="submission" date="2020-01" db="EMBL/GenBank/DDBJ databases">
        <authorList>
            <person name="Kim M.K."/>
        </authorList>
    </citation>
    <scope>NUCLEOTIDE SEQUENCE [LARGE SCALE GENOMIC DNA]</scope>
    <source>
        <strain evidence="1 2">172606-1</strain>
    </source>
</reference>
<dbReference type="PANTHER" id="PTHR47473:SF1">
    <property type="entry name" value="METHYLTRANSFERASE DOMAIN-CONTAINING PROTEIN"/>
    <property type="match status" value="1"/>
</dbReference>
<dbReference type="RefSeq" id="WP_162442009.1">
    <property type="nucleotide sequence ID" value="NZ_CP048222.1"/>
</dbReference>
<dbReference type="Proteomes" id="UP000480178">
    <property type="component" value="Chromosome"/>
</dbReference>
<evidence type="ECO:0000313" key="2">
    <source>
        <dbReference type="Proteomes" id="UP000480178"/>
    </source>
</evidence>
<gene>
    <name evidence="1" type="ORF">GXP67_04255</name>
</gene>
<name>A0A6C0GD79_9BACT</name>
<sequence length="369" mass="42694">MANNPKSQVELSKLIFTMNWEDPESDKAALQIKPGEQVMTITSGGCNTLEMLLLNPAIIYAVDINPAQTYLLELKIRALQQLSYPEFICLMGLTDTMNRPAIFEKIKPHLSEPALAFWLAHQPIISNGILMSGRFEKFVRIASRMLQLIQGRRKVQQVFAPSSLQEQQEFYDMHFNTWQFRLIFKMLFNKRMLARRGLSADYFYFDDGSHSYAESFYKRAHNVLTNVPVQDNYFLALYLLGNYKSNFQVPAYLKEENFPILQKNVSNLQLITADVKQWLKSRQPDSIDCFSLSNICELKSEEDTTLLFEEVARVAKNGARCCFRNLIVPREIPQSLQDRIRKNKPLSEQLLEKDRSFVYGKVAAYTIVK</sequence>
<dbReference type="PANTHER" id="PTHR47473">
    <property type="entry name" value="BTA1P"/>
    <property type="match status" value="1"/>
</dbReference>